<reference evidence="2 3" key="1">
    <citation type="submission" date="2023-01" db="EMBL/GenBank/DDBJ databases">
        <authorList>
            <person name="Kreplak J."/>
        </authorList>
    </citation>
    <scope>NUCLEOTIDE SEQUENCE [LARGE SCALE GENOMIC DNA]</scope>
</reference>
<dbReference type="AlphaFoldDB" id="A0AAV0YTX1"/>
<accession>A0AAV0YTX1</accession>
<evidence type="ECO:0008006" key="4">
    <source>
        <dbReference type="Google" id="ProtNLM"/>
    </source>
</evidence>
<dbReference type="EMBL" id="OX451736">
    <property type="protein sequence ID" value="CAI8589586.1"/>
    <property type="molecule type" value="Genomic_DNA"/>
</dbReference>
<keyword evidence="1" id="KW-0175">Coiled coil</keyword>
<organism evidence="2 3">
    <name type="scientific">Vicia faba</name>
    <name type="common">Broad bean</name>
    <name type="synonym">Faba vulgaris</name>
    <dbReference type="NCBI Taxonomy" id="3906"/>
    <lineage>
        <taxon>Eukaryota</taxon>
        <taxon>Viridiplantae</taxon>
        <taxon>Streptophyta</taxon>
        <taxon>Embryophyta</taxon>
        <taxon>Tracheophyta</taxon>
        <taxon>Spermatophyta</taxon>
        <taxon>Magnoliopsida</taxon>
        <taxon>eudicotyledons</taxon>
        <taxon>Gunneridae</taxon>
        <taxon>Pentapetalae</taxon>
        <taxon>rosids</taxon>
        <taxon>fabids</taxon>
        <taxon>Fabales</taxon>
        <taxon>Fabaceae</taxon>
        <taxon>Papilionoideae</taxon>
        <taxon>50 kb inversion clade</taxon>
        <taxon>NPAAA clade</taxon>
        <taxon>Hologalegina</taxon>
        <taxon>IRL clade</taxon>
        <taxon>Fabeae</taxon>
        <taxon>Vicia</taxon>
    </lineage>
</organism>
<feature type="coiled-coil region" evidence="1">
    <location>
        <begin position="15"/>
        <end position="49"/>
    </location>
</feature>
<evidence type="ECO:0000256" key="1">
    <source>
        <dbReference type="SAM" id="Coils"/>
    </source>
</evidence>
<gene>
    <name evidence="2" type="ORF">VFH_I399760</name>
</gene>
<dbReference type="Proteomes" id="UP001157006">
    <property type="component" value="Chromosome 1L"/>
</dbReference>
<proteinExistence type="predicted"/>
<protein>
    <recommendedName>
        <fullName evidence="4">FRIGIDA-like protein</fullName>
    </recommendedName>
</protein>
<name>A0AAV0YTX1_VICFA</name>
<evidence type="ECO:0000313" key="3">
    <source>
        <dbReference type="Proteomes" id="UP001157006"/>
    </source>
</evidence>
<sequence>MVSMVATSQDNVLDSGDLVREQDEHKEKCETLERENSTTEKELVELCIKAKLVDSLQEKVDRYGSLPTLAAHVEKLKVSLIEGDDRWKKASEATGRDQTLLHARGFYLGIFFIADQLDPFQVVPRDNVRGDPSVSDSARDV</sequence>
<evidence type="ECO:0000313" key="2">
    <source>
        <dbReference type="EMBL" id="CAI8589586.1"/>
    </source>
</evidence>
<keyword evidence="3" id="KW-1185">Reference proteome</keyword>